<evidence type="ECO:0000256" key="1">
    <source>
        <dbReference type="SAM" id="Phobius"/>
    </source>
</evidence>
<dbReference type="Proteomes" id="UP001160550">
    <property type="component" value="Unassembled WGS sequence"/>
</dbReference>
<organism evidence="2 3">
    <name type="scientific">Luteimonas composti</name>
    <dbReference type="NCBI Taxonomy" id="398257"/>
    <lineage>
        <taxon>Bacteria</taxon>
        <taxon>Pseudomonadati</taxon>
        <taxon>Pseudomonadota</taxon>
        <taxon>Gammaproteobacteria</taxon>
        <taxon>Lysobacterales</taxon>
        <taxon>Lysobacteraceae</taxon>
        <taxon>Luteimonas</taxon>
    </lineage>
</organism>
<gene>
    <name evidence="2" type="ORF">QF205_11420</name>
</gene>
<dbReference type="EMBL" id="JARYGX010000021">
    <property type="protein sequence ID" value="MDH7453674.1"/>
    <property type="molecule type" value="Genomic_DNA"/>
</dbReference>
<name>A0ABT6MST3_9GAMM</name>
<sequence length="124" mass="13197">MTTPDPGHDRLDQVARAAHADALAHVSAATMARLHRRRHAALEVPGRRWRWRMPAAAFASLLVVAAGLGVGLRTAGDPPVAPEAPMVAAASPETGIETVLDELDQTPDFYVWLASGEADLIAME</sequence>
<evidence type="ECO:0000313" key="2">
    <source>
        <dbReference type="EMBL" id="MDH7453674.1"/>
    </source>
</evidence>
<evidence type="ECO:0008006" key="4">
    <source>
        <dbReference type="Google" id="ProtNLM"/>
    </source>
</evidence>
<proteinExistence type="predicted"/>
<reference evidence="2" key="1">
    <citation type="journal article" date="2007" name="Int. J. Syst. Evol. Microbiol.">
        <title>Luteimonas composti sp. nov., a moderately thermophilic bacterium isolated from food waste.</title>
        <authorList>
            <person name="Young C.C."/>
            <person name="Kampfer P."/>
            <person name="Chen W.M."/>
            <person name="Yen W.S."/>
            <person name="Arun A.B."/>
            <person name="Lai W.A."/>
            <person name="Shen F.T."/>
            <person name="Rekha P.D."/>
            <person name="Lin K.Y."/>
            <person name="Chou J.H."/>
        </authorList>
    </citation>
    <scope>NUCLEOTIDE SEQUENCE</scope>
    <source>
        <strain evidence="2">CC-YY355</strain>
    </source>
</reference>
<keyword evidence="1" id="KW-1133">Transmembrane helix</keyword>
<feature type="transmembrane region" description="Helical" evidence="1">
    <location>
        <begin position="55"/>
        <end position="76"/>
    </location>
</feature>
<evidence type="ECO:0000313" key="3">
    <source>
        <dbReference type="Proteomes" id="UP001160550"/>
    </source>
</evidence>
<keyword evidence="1" id="KW-0472">Membrane</keyword>
<protein>
    <recommendedName>
        <fullName evidence="4">DUF3619 family protein</fullName>
    </recommendedName>
</protein>
<accession>A0ABT6MST3</accession>
<keyword evidence="1" id="KW-0812">Transmembrane</keyword>
<dbReference type="RefSeq" id="WP_280942887.1">
    <property type="nucleotide sequence ID" value="NZ_JARYGX010000021.1"/>
</dbReference>
<reference evidence="2" key="2">
    <citation type="submission" date="2023-04" db="EMBL/GenBank/DDBJ databases">
        <authorList>
            <person name="Sun J.-Q."/>
        </authorList>
    </citation>
    <scope>NUCLEOTIDE SEQUENCE</scope>
    <source>
        <strain evidence="2">CC-YY355</strain>
    </source>
</reference>
<comment type="caution">
    <text evidence="2">The sequence shown here is derived from an EMBL/GenBank/DDBJ whole genome shotgun (WGS) entry which is preliminary data.</text>
</comment>
<keyword evidence="3" id="KW-1185">Reference proteome</keyword>